<evidence type="ECO:0000313" key="5">
    <source>
        <dbReference type="Proteomes" id="UP000528964"/>
    </source>
</evidence>
<comment type="similarity">
    <text evidence="1">Belongs to the NAD(P)H dehydrogenase (quinone) family.</text>
</comment>
<name>A0A7W6GFI3_9HYPH</name>
<dbReference type="EC" id="1.6.5.2" evidence="4"/>
<dbReference type="AlphaFoldDB" id="A0A7W6GFI3"/>
<dbReference type="RefSeq" id="WP_183393559.1">
    <property type="nucleotide sequence ID" value="NZ_JACIDR010000001.1"/>
</dbReference>
<gene>
    <name evidence="4" type="ORF">GGR24_000337</name>
</gene>
<evidence type="ECO:0000313" key="4">
    <source>
        <dbReference type="EMBL" id="MBB3971704.1"/>
    </source>
</evidence>
<evidence type="ECO:0000256" key="2">
    <source>
        <dbReference type="ARBA" id="ARBA00023002"/>
    </source>
</evidence>
<dbReference type="GO" id="GO:0003955">
    <property type="term" value="F:NAD(P)H dehydrogenase (quinone) activity"/>
    <property type="evidence" value="ECO:0007669"/>
    <property type="project" value="UniProtKB-EC"/>
</dbReference>
<dbReference type="PANTHER" id="PTHR10204">
    <property type="entry name" value="NAD P H OXIDOREDUCTASE-RELATED"/>
    <property type="match status" value="1"/>
</dbReference>
<sequence length="196" mass="20743">MRALIVVAHPDPGSLTHAVATIIANAVKGAGPGHAASIADLAAEGFDPRHKADDLAFFRGEASAPADVLAEQARIDRADALVLVFPVHWWSMPAQLKGWIDRVFTGGWAFNERPDGSIEKMLGRLAVHLVAIGGADEGVYDRHGYAEAMRTQIDHGVFGYCGARVLSSDLLTPSDAPFPRAALDRAESIGRAVVAG</sequence>
<accession>A0A7W6GFI3</accession>
<dbReference type="SUPFAM" id="SSF52218">
    <property type="entry name" value="Flavoproteins"/>
    <property type="match status" value="1"/>
</dbReference>
<proteinExistence type="inferred from homology"/>
<keyword evidence="2 4" id="KW-0560">Oxidoreductase</keyword>
<reference evidence="4 5" key="1">
    <citation type="submission" date="2020-08" db="EMBL/GenBank/DDBJ databases">
        <title>Genomic Encyclopedia of Type Strains, Phase IV (KMG-IV): sequencing the most valuable type-strain genomes for metagenomic binning, comparative biology and taxonomic classification.</title>
        <authorList>
            <person name="Goeker M."/>
        </authorList>
    </citation>
    <scope>NUCLEOTIDE SEQUENCE [LARGE SCALE GENOMIC DNA]</scope>
    <source>
        <strain evidence="4 5">DSM 25481</strain>
    </source>
</reference>
<dbReference type="Pfam" id="PF02525">
    <property type="entry name" value="Flavodoxin_2"/>
    <property type="match status" value="1"/>
</dbReference>
<protein>
    <submittedName>
        <fullName evidence="4">NAD(P)H dehydrogenase (Quinone)</fullName>
        <ecNumber evidence="4">1.6.5.2</ecNumber>
    </submittedName>
</protein>
<evidence type="ECO:0000256" key="1">
    <source>
        <dbReference type="ARBA" id="ARBA00006252"/>
    </source>
</evidence>
<keyword evidence="5" id="KW-1185">Reference proteome</keyword>
<dbReference type="Proteomes" id="UP000528964">
    <property type="component" value="Unassembled WGS sequence"/>
</dbReference>
<feature type="domain" description="Flavodoxin-like fold" evidence="3">
    <location>
        <begin position="1"/>
        <end position="171"/>
    </location>
</feature>
<dbReference type="InterPro" id="IPR003680">
    <property type="entry name" value="Flavodoxin_fold"/>
</dbReference>
<dbReference type="Gene3D" id="3.40.50.360">
    <property type="match status" value="1"/>
</dbReference>
<organism evidence="4 5">
    <name type="scientific">Hansschlegelia beijingensis</name>
    <dbReference type="NCBI Taxonomy" id="1133344"/>
    <lineage>
        <taxon>Bacteria</taxon>
        <taxon>Pseudomonadati</taxon>
        <taxon>Pseudomonadota</taxon>
        <taxon>Alphaproteobacteria</taxon>
        <taxon>Hyphomicrobiales</taxon>
        <taxon>Methylopilaceae</taxon>
        <taxon>Hansschlegelia</taxon>
    </lineage>
</organism>
<dbReference type="EMBL" id="JACIDR010000001">
    <property type="protein sequence ID" value="MBB3971704.1"/>
    <property type="molecule type" value="Genomic_DNA"/>
</dbReference>
<comment type="caution">
    <text evidence="4">The sequence shown here is derived from an EMBL/GenBank/DDBJ whole genome shotgun (WGS) entry which is preliminary data.</text>
</comment>
<dbReference type="GO" id="GO:0005829">
    <property type="term" value="C:cytosol"/>
    <property type="evidence" value="ECO:0007669"/>
    <property type="project" value="TreeGrafter"/>
</dbReference>
<evidence type="ECO:0000259" key="3">
    <source>
        <dbReference type="Pfam" id="PF02525"/>
    </source>
</evidence>
<dbReference type="InterPro" id="IPR051545">
    <property type="entry name" value="NAD(P)H_dehydrogenase_qn"/>
</dbReference>
<dbReference type="PANTHER" id="PTHR10204:SF34">
    <property type="entry name" value="NAD(P)H DEHYDROGENASE [QUINONE] 1 ISOFORM 1"/>
    <property type="match status" value="1"/>
</dbReference>
<dbReference type="InterPro" id="IPR029039">
    <property type="entry name" value="Flavoprotein-like_sf"/>
</dbReference>